<dbReference type="InterPro" id="IPR013320">
    <property type="entry name" value="ConA-like_dom_sf"/>
</dbReference>
<dbReference type="SUPFAM" id="SSF49899">
    <property type="entry name" value="Concanavalin A-like lectins/glucanases"/>
    <property type="match status" value="1"/>
</dbReference>
<dbReference type="EMBL" id="CAJHIR010000017">
    <property type="protein sequence ID" value="CAD6492847.1"/>
    <property type="molecule type" value="Genomic_DNA"/>
</dbReference>
<accession>A0A811TEA3</accession>
<dbReference type="Proteomes" id="UP000612009">
    <property type="component" value="Unassembled WGS sequence"/>
</dbReference>
<proteinExistence type="predicted"/>
<keyword evidence="1" id="KW-0732">Signal</keyword>
<organism evidence="5 6">
    <name type="scientific">Candidatus Argoarchaeum ethanivorans</name>
    <dbReference type="NCBI Taxonomy" id="2608793"/>
    <lineage>
        <taxon>Archaea</taxon>
        <taxon>Methanobacteriati</taxon>
        <taxon>Methanobacteriota</taxon>
        <taxon>Stenosarchaea group</taxon>
        <taxon>Methanomicrobia</taxon>
        <taxon>Methanosarcinales</taxon>
        <taxon>Methanosarcinales incertae sedis</taxon>
        <taxon>GOM Arc I cluster</taxon>
        <taxon>Candidatus Argoarchaeum</taxon>
    </lineage>
</organism>
<dbReference type="Pfam" id="PF10102">
    <property type="entry name" value="DUF2341"/>
    <property type="match status" value="1"/>
</dbReference>
<evidence type="ECO:0000313" key="6">
    <source>
        <dbReference type="Proteomes" id="UP000612009"/>
    </source>
</evidence>
<sequence>MKEYIITKKGSVVQTSSKRLLALASVVLFAAILLASIAPTASADPDWWNDNWQYRKMVTIDHTKVLDVGDPSTTYANFPVLVNATGLSNIKADGVDIRFTDSSGNQLPREIEYYSGGTLYAWVNVTLTKDAGDSTDDVLYMYYGNSDATEPAVDSTYGSENVWDANYMMVQHLGGTPAGYGGTHYDSTSNDNDGTARGGVTTDATGQIDGADDFDGSDDFVDCGGNTSLNIGATGQSYSVEAWFKTTRKDLQSISEKWQCPNPYPYCLRGEASGTVMFALYDGTNDPNVHGSQDCADDQWHQVVGVRDASTDTIRIYVDGSLNEETTDTTSGSLQNTADLLIGRRFADQQSFAFYGAIDEFRISASARSADWINTSYNNQNSPSTFCGFGGEEQKPCGSCQRWYLSSTAAGDGSYKMWKGDETKPAGTVTVGDEGEQIWLADETAAGNISFPADTWTGRITFDASSSDTTVRVWVGEWNGSTFTPSAAGENATIGGSGDFSISAGEFGVSNGEWLAFRIQDHDADGNSSVVSVGLNSSHLTSGGTDPAYPIPELPAMILFSVGLLVLTGYFWLRWKN</sequence>
<dbReference type="AlphaFoldDB" id="A0A811TEA3"/>
<dbReference type="Pfam" id="PF13385">
    <property type="entry name" value="Laminin_G_3"/>
    <property type="match status" value="1"/>
</dbReference>
<keyword evidence="3" id="KW-1133">Transmembrane helix</keyword>
<keyword evidence="5" id="KW-0430">Lectin</keyword>
<keyword evidence="2" id="KW-1015">Disulfide bond</keyword>
<dbReference type="SMART" id="SM00560">
    <property type="entry name" value="LamGL"/>
    <property type="match status" value="1"/>
</dbReference>
<feature type="transmembrane region" description="Helical" evidence="3">
    <location>
        <begin position="554"/>
        <end position="573"/>
    </location>
</feature>
<gene>
    <name evidence="5" type="ORF">LAKADJCE_00380</name>
</gene>
<keyword evidence="3" id="KW-0472">Membrane</keyword>
<evidence type="ECO:0000256" key="3">
    <source>
        <dbReference type="SAM" id="Phobius"/>
    </source>
</evidence>
<evidence type="ECO:0000256" key="2">
    <source>
        <dbReference type="ARBA" id="ARBA00023157"/>
    </source>
</evidence>
<dbReference type="InterPro" id="IPR018765">
    <property type="entry name" value="DUF2341"/>
</dbReference>
<dbReference type="InterPro" id="IPR006558">
    <property type="entry name" value="LamG-like"/>
</dbReference>
<feature type="domain" description="LamG-like jellyroll fold" evidence="4">
    <location>
        <begin position="236"/>
        <end position="371"/>
    </location>
</feature>
<name>A0A811TEA3_9EURY</name>
<keyword evidence="3" id="KW-0812">Transmembrane</keyword>
<comment type="caution">
    <text evidence="5">The sequence shown here is derived from an EMBL/GenBank/DDBJ whole genome shotgun (WGS) entry which is preliminary data.</text>
</comment>
<reference evidence="5" key="1">
    <citation type="submission" date="2020-10" db="EMBL/GenBank/DDBJ databases">
        <authorList>
            <person name="Hahn C.J."/>
            <person name="Laso-Perez R."/>
            <person name="Vulcano F."/>
            <person name="Vaziourakis K.-M."/>
            <person name="Stokke R."/>
            <person name="Steen I.H."/>
            <person name="Teske A."/>
            <person name="Boetius A."/>
            <person name="Liebeke M."/>
            <person name="Amann R."/>
            <person name="Knittel K."/>
        </authorList>
    </citation>
    <scope>NUCLEOTIDE SEQUENCE</scope>
    <source>
        <strain evidence="5">Gfbio:e3339647-f889-4370-9287-4fb5cb688e4c:AG392J18_GoMArc1</strain>
    </source>
</reference>
<protein>
    <submittedName>
        <fullName evidence="5">Concanavalin A-like lectin/glucanases superfamily protein</fullName>
    </submittedName>
</protein>
<evidence type="ECO:0000313" key="5">
    <source>
        <dbReference type="EMBL" id="CAD6492847.1"/>
    </source>
</evidence>
<evidence type="ECO:0000259" key="4">
    <source>
        <dbReference type="SMART" id="SM00560"/>
    </source>
</evidence>
<evidence type="ECO:0000256" key="1">
    <source>
        <dbReference type="ARBA" id="ARBA00022729"/>
    </source>
</evidence>
<dbReference type="Gene3D" id="2.60.120.200">
    <property type="match status" value="1"/>
</dbReference>
<dbReference type="GO" id="GO:0030246">
    <property type="term" value="F:carbohydrate binding"/>
    <property type="evidence" value="ECO:0007669"/>
    <property type="project" value="UniProtKB-KW"/>
</dbReference>